<dbReference type="InterPro" id="IPR010992">
    <property type="entry name" value="IHF-like_DNA-bd_dom_sf"/>
</dbReference>
<keyword evidence="2" id="KW-0238">DNA-binding</keyword>
<evidence type="ECO:0000313" key="5">
    <source>
        <dbReference type="Proteomes" id="UP000178936"/>
    </source>
</evidence>
<protein>
    <recommendedName>
        <fullName evidence="6">DNA-binding protein</fullName>
    </recommendedName>
</protein>
<dbReference type="PRINTS" id="PR01727">
    <property type="entry name" value="DNABINDINGHU"/>
</dbReference>
<accession>A0A1G2Q2V1</accession>
<dbReference type="PROSITE" id="PS00045">
    <property type="entry name" value="HISTONE_LIKE"/>
    <property type="match status" value="1"/>
</dbReference>
<dbReference type="SUPFAM" id="SSF47729">
    <property type="entry name" value="IHF-like DNA-binding proteins"/>
    <property type="match status" value="1"/>
</dbReference>
<dbReference type="Pfam" id="PF00216">
    <property type="entry name" value="Bac_DNA_binding"/>
    <property type="match status" value="1"/>
</dbReference>
<dbReference type="GO" id="GO:0005829">
    <property type="term" value="C:cytosol"/>
    <property type="evidence" value="ECO:0007669"/>
    <property type="project" value="TreeGrafter"/>
</dbReference>
<gene>
    <name evidence="4" type="ORF">A2226_02760</name>
</gene>
<reference evidence="4 5" key="1">
    <citation type="journal article" date="2016" name="Nat. Commun.">
        <title>Thousands of microbial genomes shed light on interconnected biogeochemical processes in an aquifer system.</title>
        <authorList>
            <person name="Anantharaman K."/>
            <person name="Brown C.T."/>
            <person name="Hug L.A."/>
            <person name="Sharon I."/>
            <person name="Castelle C.J."/>
            <person name="Probst A.J."/>
            <person name="Thomas B.C."/>
            <person name="Singh A."/>
            <person name="Wilkins M.J."/>
            <person name="Karaoz U."/>
            <person name="Brodie E.L."/>
            <person name="Williams K.H."/>
            <person name="Hubbard S.S."/>
            <person name="Banfield J.F."/>
        </authorList>
    </citation>
    <scope>NUCLEOTIDE SEQUENCE [LARGE SCALE GENOMIC DNA]</scope>
</reference>
<sequence>MNKAELIEQIAGKVQLTKKQAEEMIDAFTEIVKSTLKNKGEVTITGFGTFLSRERAARMGVNPQNPTEKMQIPAVVVPKFKAGKALKDALK</sequence>
<dbReference type="CDD" id="cd13831">
    <property type="entry name" value="HU"/>
    <property type="match status" value="1"/>
</dbReference>
<comment type="similarity">
    <text evidence="3">Belongs to the bacterial histone-like protein family.</text>
</comment>
<dbReference type="InterPro" id="IPR000119">
    <property type="entry name" value="Hist_DNA-bd"/>
</dbReference>
<dbReference type="EMBL" id="MHTB01000033">
    <property type="protein sequence ID" value="OHA54900.1"/>
    <property type="molecule type" value="Genomic_DNA"/>
</dbReference>
<organism evidence="4 5">
    <name type="scientific">Candidatus Veblenbacteria bacterium RIFOXYA2_FULL_43_9</name>
    <dbReference type="NCBI Taxonomy" id="1802425"/>
    <lineage>
        <taxon>Bacteria</taxon>
        <taxon>Candidatus Vebleniibacteriota</taxon>
    </lineage>
</organism>
<evidence type="ECO:0000256" key="3">
    <source>
        <dbReference type="RuleBase" id="RU003939"/>
    </source>
</evidence>
<evidence type="ECO:0000256" key="2">
    <source>
        <dbReference type="ARBA" id="ARBA00023125"/>
    </source>
</evidence>
<name>A0A1G2Q2V1_9BACT</name>
<evidence type="ECO:0000256" key="1">
    <source>
        <dbReference type="ARBA" id="ARBA00023067"/>
    </source>
</evidence>
<dbReference type="GO" id="GO:0030261">
    <property type="term" value="P:chromosome condensation"/>
    <property type="evidence" value="ECO:0007669"/>
    <property type="project" value="UniProtKB-KW"/>
</dbReference>
<dbReference type="GO" id="GO:0003677">
    <property type="term" value="F:DNA binding"/>
    <property type="evidence" value="ECO:0007669"/>
    <property type="project" value="UniProtKB-KW"/>
</dbReference>
<evidence type="ECO:0000313" key="4">
    <source>
        <dbReference type="EMBL" id="OHA54900.1"/>
    </source>
</evidence>
<evidence type="ECO:0008006" key="6">
    <source>
        <dbReference type="Google" id="ProtNLM"/>
    </source>
</evidence>
<dbReference type="GO" id="GO:0030527">
    <property type="term" value="F:structural constituent of chromatin"/>
    <property type="evidence" value="ECO:0007669"/>
    <property type="project" value="InterPro"/>
</dbReference>
<dbReference type="Proteomes" id="UP000178936">
    <property type="component" value="Unassembled WGS sequence"/>
</dbReference>
<dbReference type="AlphaFoldDB" id="A0A1G2Q2V1"/>
<proteinExistence type="inferred from homology"/>
<dbReference type="PANTHER" id="PTHR33175">
    <property type="entry name" value="DNA-BINDING PROTEIN HU"/>
    <property type="match status" value="1"/>
</dbReference>
<dbReference type="PANTHER" id="PTHR33175:SF3">
    <property type="entry name" value="DNA-BINDING PROTEIN HU-BETA"/>
    <property type="match status" value="1"/>
</dbReference>
<keyword evidence="1" id="KW-0226">DNA condensation</keyword>
<comment type="caution">
    <text evidence="4">The sequence shown here is derived from an EMBL/GenBank/DDBJ whole genome shotgun (WGS) entry which is preliminary data.</text>
</comment>
<dbReference type="SMART" id="SM00411">
    <property type="entry name" value="BHL"/>
    <property type="match status" value="1"/>
</dbReference>
<dbReference type="Gene3D" id="4.10.520.10">
    <property type="entry name" value="IHF-like DNA-binding proteins"/>
    <property type="match status" value="1"/>
</dbReference>
<dbReference type="InterPro" id="IPR020816">
    <property type="entry name" value="Histone-like_DNA-bd_CS"/>
</dbReference>